<dbReference type="Proteomes" id="UP000199307">
    <property type="component" value="Unassembled WGS sequence"/>
</dbReference>
<keyword evidence="2" id="KW-1185">Reference proteome</keyword>
<evidence type="ECO:0000313" key="2">
    <source>
        <dbReference type="Proteomes" id="UP000199307"/>
    </source>
</evidence>
<reference evidence="1 2" key="1">
    <citation type="submission" date="2016-10" db="EMBL/GenBank/DDBJ databases">
        <authorList>
            <person name="Varghese N."/>
            <person name="Submissions S."/>
        </authorList>
    </citation>
    <scope>NUCLEOTIDE SEQUENCE [LARGE SCALE GENOMIC DNA]</scope>
    <source>
        <strain evidence="1 2">CGMCC 1.6859</strain>
    </source>
</reference>
<dbReference type="EMBL" id="FMVC01000001">
    <property type="protein sequence ID" value="SCX98104.1"/>
    <property type="molecule type" value="Genomic_DNA"/>
</dbReference>
<evidence type="ECO:0000313" key="1">
    <source>
        <dbReference type="EMBL" id="SCX98104.1"/>
    </source>
</evidence>
<comment type="caution">
    <text evidence="1">The sequence shown here is derived from an EMBL/GenBank/DDBJ whole genome shotgun (WGS) entry which is preliminary data.</text>
</comment>
<dbReference type="RefSeq" id="WP_091129357.1">
    <property type="nucleotide sequence ID" value="NZ_FMVC01000001.1"/>
</dbReference>
<dbReference type="InterPro" id="IPR036188">
    <property type="entry name" value="FAD/NAD-bd_sf"/>
</dbReference>
<sequence length="391" mass="46046">MNSSQIPHFDYIFTGTGLASLMTIYKMILSGKFSDKSILLLDQDVKKINDRTWCFWEKEESIWNSVVSKKWDLAFFANENFRRDLDLKPYSYNKINGLDFYNFVFGAILNQSNITFLNEKVTDINELETHVFVGTEQNRYTCQYLFNSIYTKAFAERQNKYPVLQQHFVGWFVKTKEEVFNPEEVTFMDFSVEQKGNTRFMYVLPTSKTEALVEYTLFSEKLLPKEEYENEIQIYLKKLGASQYQILEKEEGSIPMTCYPFWERNTKRVLNIGTAGGWTKASTGYTFKSSDKKSSALVEFIQQKDFQMKDFHKKSKFWFYDLLLLDILYRKNELGSSIFSSLFKKGNPELIFKFLDEETTFSEDVKVILKCPKIPFIKALFRVIFLSNKSN</sequence>
<name>A0ABY0LC49_9FLAO</name>
<dbReference type="Gene3D" id="3.50.50.60">
    <property type="entry name" value="FAD/NAD(P)-binding domain"/>
    <property type="match status" value="1"/>
</dbReference>
<proteinExistence type="predicted"/>
<organism evidence="1 2">
    <name type="scientific">Flavobacterium anhuiense</name>
    <dbReference type="NCBI Taxonomy" id="459526"/>
    <lineage>
        <taxon>Bacteria</taxon>
        <taxon>Pseudomonadati</taxon>
        <taxon>Bacteroidota</taxon>
        <taxon>Flavobacteriia</taxon>
        <taxon>Flavobacteriales</taxon>
        <taxon>Flavobacteriaceae</taxon>
        <taxon>Flavobacterium</taxon>
    </lineage>
</organism>
<dbReference type="PANTHER" id="PTHR39757:SF3">
    <property type="entry name" value="LYCOPENE EPSILON CYCLASE, CHLOROPLASTIC"/>
    <property type="match status" value="1"/>
</dbReference>
<gene>
    <name evidence="1" type="ORF">SAMN02927916_0980</name>
</gene>
<protein>
    <submittedName>
        <fullName evidence="1">Lycopene beta-cyclase</fullName>
    </submittedName>
</protein>
<dbReference type="Pfam" id="PF05834">
    <property type="entry name" value="Lycopene_cycl"/>
    <property type="match status" value="1"/>
</dbReference>
<dbReference type="PANTHER" id="PTHR39757">
    <property type="match status" value="1"/>
</dbReference>
<accession>A0ABY0LC49</accession>